<organism evidence="2 3">
    <name type="scientific">Ephemerocybe angulata</name>
    <dbReference type="NCBI Taxonomy" id="980116"/>
    <lineage>
        <taxon>Eukaryota</taxon>
        <taxon>Fungi</taxon>
        <taxon>Dikarya</taxon>
        <taxon>Basidiomycota</taxon>
        <taxon>Agaricomycotina</taxon>
        <taxon>Agaricomycetes</taxon>
        <taxon>Agaricomycetidae</taxon>
        <taxon>Agaricales</taxon>
        <taxon>Agaricineae</taxon>
        <taxon>Psathyrellaceae</taxon>
        <taxon>Ephemerocybe</taxon>
    </lineage>
</organism>
<sequence length="208" mass="22564">MSQSRPALDKLGPFPFYLARKSHLLTPTLVLPKHPLLDGKPIHMRRKEYLKEALLVEPDSEGDVAPELDSSTYASKSKEVLVLFAPPPGNSQVHPDPVTAVEENTVKFTEGTEANKAAPIPDGPIVDSSSSSTSSKKSARDIRPLPKRGQRQSARLTARLQVAQIAPKADCIASAPPAPKGRAQSDENGKNFTRPKASWRIVKFAEDA</sequence>
<reference evidence="2 3" key="1">
    <citation type="submission" date="2020-07" db="EMBL/GenBank/DDBJ databases">
        <title>Comparative genomics of pyrophilous fungi reveals a link between fire events and developmental genes.</title>
        <authorList>
            <consortium name="DOE Joint Genome Institute"/>
            <person name="Steindorff A.S."/>
            <person name="Carver A."/>
            <person name="Calhoun S."/>
            <person name="Stillman K."/>
            <person name="Liu H."/>
            <person name="Lipzen A."/>
            <person name="Pangilinan J."/>
            <person name="Labutti K."/>
            <person name="Bruns T.D."/>
            <person name="Grigoriev I.V."/>
        </authorList>
    </citation>
    <scope>NUCLEOTIDE SEQUENCE [LARGE SCALE GENOMIC DNA]</scope>
    <source>
        <strain evidence="2 3">CBS 144469</strain>
    </source>
</reference>
<dbReference type="EMBL" id="JACGCI010000002">
    <property type="protein sequence ID" value="KAF6765717.1"/>
    <property type="molecule type" value="Genomic_DNA"/>
</dbReference>
<accession>A0A8H6IK05</accession>
<feature type="region of interest" description="Disordered" evidence="1">
    <location>
        <begin position="110"/>
        <end position="208"/>
    </location>
</feature>
<evidence type="ECO:0000313" key="3">
    <source>
        <dbReference type="Proteomes" id="UP000521943"/>
    </source>
</evidence>
<proteinExistence type="predicted"/>
<name>A0A8H6IK05_9AGAR</name>
<protein>
    <submittedName>
        <fullName evidence="2">Uncharacterized protein</fullName>
    </submittedName>
</protein>
<gene>
    <name evidence="2" type="ORF">DFP72DRAFT_1058276</name>
</gene>
<comment type="caution">
    <text evidence="2">The sequence shown here is derived from an EMBL/GenBank/DDBJ whole genome shotgun (WGS) entry which is preliminary data.</text>
</comment>
<evidence type="ECO:0000313" key="2">
    <source>
        <dbReference type="EMBL" id="KAF6765717.1"/>
    </source>
</evidence>
<dbReference type="Proteomes" id="UP000521943">
    <property type="component" value="Unassembled WGS sequence"/>
</dbReference>
<evidence type="ECO:0000256" key="1">
    <source>
        <dbReference type="SAM" id="MobiDB-lite"/>
    </source>
</evidence>
<dbReference type="AlphaFoldDB" id="A0A8H6IK05"/>
<keyword evidence="3" id="KW-1185">Reference proteome</keyword>